<gene>
    <name evidence="3" type="ORF">NSPZN2_11303</name>
</gene>
<evidence type="ECO:0000256" key="1">
    <source>
        <dbReference type="SAM" id="Phobius"/>
    </source>
</evidence>
<dbReference type="EMBL" id="CAJNBJ010000001">
    <property type="protein sequence ID" value="CAE6712838.1"/>
    <property type="molecule type" value="Genomic_DNA"/>
</dbReference>
<feature type="transmembrane region" description="Helical" evidence="1">
    <location>
        <begin position="230"/>
        <end position="248"/>
    </location>
</feature>
<dbReference type="Pfam" id="PF04536">
    <property type="entry name" value="TPM_phosphatase"/>
    <property type="match status" value="1"/>
</dbReference>
<name>A0ABM8QSB4_9BACT</name>
<evidence type="ECO:0000313" key="3">
    <source>
        <dbReference type="EMBL" id="CAE6712838.1"/>
    </source>
</evidence>
<feature type="transmembrane region" description="Helical" evidence="1">
    <location>
        <begin position="183"/>
        <end position="200"/>
    </location>
</feature>
<evidence type="ECO:0000259" key="2">
    <source>
        <dbReference type="Pfam" id="PF04536"/>
    </source>
</evidence>
<feature type="domain" description="TPM" evidence="2">
    <location>
        <begin position="38"/>
        <end position="159"/>
    </location>
</feature>
<dbReference type="InterPro" id="IPR007621">
    <property type="entry name" value="TPM_dom"/>
</dbReference>
<organism evidence="3 4">
    <name type="scientific">Nitrospira defluvii</name>
    <dbReference type="NCBI Taxonomy" id="330214"/>
    <lineage>
        <taxon>Bacteria</taxon>
        <taxon>Pseudomonadati</taxon>
        <taxon>Nitrospirota</taxon>
        <taxon>Nitrospiria</taxon>
        <taxon>Nitrospirales</taxon>
        <taxon>Nitrospiraceae</taxon>
        <taxon>Nitrospira</taxon>
    </lineage>
</organism>
<reference evidence="3 4" key="1">
    <citation type="submission" date="2021-02" db="EMBL/GenBank/DDBJ databases">
        <authorList>
            <person name="Han P."/>
        </authorList>
    </citation>
    <scope>NUCLEOTIDE SEQUENCE [LARGE SCALE GENOMIC DNA]</scope>
    <source>
        <strain evidence="3">Candidatus Nitrospira sp. ZN2</strain>
    </source>
</reference>
<dbReference type="PANTHER" id="PTHR30373">
    <property type="entry name" value="UPF0603 PROTEIN YGCG"/>
    <property type="match status" value="1"/>
</dbReference>
<accession>A0ABM8QSB4</accession>
<proteinExistence type="predicted"/>
<dbReference type="Proteomes" id="UP000675880">
    <property type="component" value="Unassembled WGS sequence"/>
</dbReference>
<dbReference type="RefSeq" id="WP_213041069.1">
    <property type="nucleotide sequence ID" value="NZ_CAJNBJ010000001.1"/>
</dbReference>
<protein>
    <submittedName>
        <fullName evidence="3">Methanol dehydrogenase</fullName>
    </submittedName>
</protein>
<sequence>MRLCGRVRKAVLAGWVWLVLMPGLPALALDVPSLSGPVVDVAHVLPPATVEQLSQELRAHEAKTSNQVVVLIVPSLEGEPLFDFSHRVATTWKLGRKGTDNGVLLLVALKDRKVRLEVGYGLEGALTDARSAQIIRNEIVPRFRTGEFAAGITVGVRAVLSTIEGTYHVPERPTVSPSDSDRLGQVLLAVIVGVVIGLLFSRAHRVLGPVVGGGLSFVAAPWLVPALIAGGLSLLLVSLLGGWGLSVGPRRGRRTSGFDETWFSTQRGGWGSGDLSGSFGGGGDFGGGGASGDW</sequence>
<dbReference type="PANTHER" id="PTHR30373:SF2">
    <property type="entry name" value="UPF0603 PROTEIN YGCG"/>
    <property type="match status" value="1"/>
</dbReference>
<keyword evidence="1" id="KW-0812">Transmembrane</keyword>
<evidence type="ECO:0000313" key="4">
    <source>
        <dbReference type="Proteomes" id="UP000675880"/>
    </source>
</evidence>
<keyword evidence="4" id="KW-1185">Reference proteome</keyword>
<dbReference type="Gene3D" id="3.10.310.50">
    <property type="match status" value="1"/>
</dbReference>
<keyword evidence="1" id="KW-0472">Membrane</keyword>
<comment type="caution">
    <text evidence="3">The sequence shown here is derived from an EMBL/GenBank/DDBJ whole genome shotgun (WGS) entry which is preliminary data.</text>
</comment>
<keyword evidence="1" id="KW-1133">Transmembrane helix</keyword>